<dbReference type="InterPro" id="IPR050129">
    <property type="entry name" value="Zn_alcohol_dh"/>
</dbReference>
<dbReference type="OrthoDB" id="423843at2759"/>
<dbReference type="Gene3D" id="3.90.180.10">
    <property type="entry name" value="Medium-chain alcohol dehydrogenases, catalytic domain"/>
    <property type="match status" value="1"/>
</dbReference>
<evidence type="ECO:0000256" key="4">
    <source>
        <dbReference type="RuleBase" id="RU361277"/>
    </source>
</evidence>
<sequence length="375" mass="39004">MLGRDKLVVRIVAAKSADVVSEPVRACLPHEALIRIAAVGVCATDVELYDGTMGYFASGLARVPLVPGHEWAGEIVALGENAPAHLAVGQRVIGEHCTGCPLLSPAGRAPCGICSGPGGFLRCPKRRETGFFGRDGAFQTEMHFPADQLHVLPSAVPWPLAVLAEPLCTVHKAVRLAGLPPDAAGRRAVVVGDGAVGLLLLQVLRARGVAVALIGGTASRRRRAADLGAELVLDAAEGPAQLAKSIASQDAWAELPSLAFEAAGHPAAVVSALQLVAPGGQLVLLGLSGNQLAQVCTDDVVLRQLTIKGSLSSDPEDWPAVRELMSCGKLSSVVTHTLHGLDTYTEAIELVRRPPEGMIKVIVEPGGDSAKRPCR</sequence>
<accession>A0A812PG33</accession>
<dbReference type="InterPro" id="IPR002328">
    <property type="entry name" value="ADH_Zn_CS"/>
</dbReference>
<dbReference type="PANTHER" id="PTHR43401:SF2">
    <property type="entry name" value="L-THREONINE 3-DEHYDROGENASE"/>
    <property type="match status" value="1"/>
</dbReference>
<dbReference type="EMBL" id="CAJNDS010002136">
    <property type="protein sequence ID" value="CAE7346643.1"/>
    <property type="molecule type" value="Genomic_DNA"/>
</dbReference>
<gene>
    <name evidence="7" type="primary">tobE</name>
    <name evidence="7" type="ORF">SNAT2548_LOCUS18186</name>
</gene>
<dbReference type="Proteomes" id="UP000604046">
    <property type="component" value="Unassembled WGS sequence"/>
</dbReference>
<evidence type="ECO:0000256" key="2">
    <source>
        <dbReference type="ARBA" id="ARBA00022833"/>
    </source>
</evidence>
<feature type="domain" description="Alcohol dehydrogenase-like C-terminal" evidence="5">
    <location>
        <begin position="195"/>
        <end position="325"/>
    </location>
</feature>
<dbReference type="InterPro" id="IPR036291">
    <property type="entry name" value="NAD(P)-bd_dom_sf"/>
</dbReference>
<dbReference type="AlphaFoldDB" id="A0A812PG33"/>
<protein>
    <submittedName>
        <fullName evidence="7">TobE protein</fullName>
    </submittedName>
</protein>
<feature type="domain" description="Alcohol dehydrogenase-like N-terminal" evidence="6">
    <location>
        <begin position="29"/>
        <end position="153"/>
    </location>
</feature>
<dbReference type="SUPFAM" id="SSF51735">
    <property type="entry name" value="NAD(P)-binding Rossmann-fold domains"/>
    <property type="match status" value="1"/>
</dbReference>
<reference evidence="7" key="1">
    <citation type="submission" date="2021-02" db="EMBL/GenBank/DDBJ databases">
        <authorList>
            <person name="Dougan E. K."/>
            <person name="Rhodes N."/>
            <person name="Thang M."/>
            <person name="Chan C."/>
        </authorList>
    </citation>
    <scope>NUCLEOTIDE SEQUENCE</scope>
</reference>
<evidence type="ECO:0000259" key="6">
    <source>
        <dbReference type="Pfam" id="PF08240"/>
    </source>
</evidence>
<dbReference type="InterPro" id="IPR013154">
    <property type="entry name" value="ADH-like_N"/>
</dbReference>
<comment type="similarity">
    <text evidence="4">Belongs to the zinc-containing alcohol dehydrogenase family.</text>
</comment>
<organism evidence="7 8">
    <name type="scientific">Symbiodinium natans</name>
    <dbReference type="NCBI Taxonomy" id="878477"/>
    <lineage>
        <taxon>Eukaryota</taxon>
        <taxon>Sar</taxon>
        <taxon>Alveolata</taxon>
        <taxon>Dinophyceae</taxon>
        <taxon>Suessiales</taxon>
        <taxon>Symbiodiniaceae</taxon>
        <taxon>Symbiodinium</taxon>
    </lineage>
</organism>
<comment type="caution">
    <text evidence="7">The sequence shown here is derived from an EMBL/GenBank/DDBJ whole genome shotgun (WGS) entry which is preliminary data.</text>
</comment>
<evidence type="ECO:0000313" key="7">
    <source>
        <dbReference type="EMBL" id="CAE7346643.1"/>
    </source>
</evidence>
<keyword evidence="1 4" id="KW-0479">Metal-binding</keyword>
<keyword evidence="8" id="KW-1185">Reference proteome</keyword>
<comment type="cofactor">
    <cofactor evidence="4">
        <name>Zn(2+)</name>
        <dbReference type="ChEBI" id="CHEBI:29105"/>
    </cofactor>
</comment>
<keyword evidence="2 4" id="KW-0862">Zinc</keyword>
<dbReference type="Pfam" id="PF08240">
    <property type="entry name" value="ADH_N"/>
    <property type="match status" value="1"/>
</dbReference>
<dbReference type="Pfam" id="PF00107">
    <property type="entry name" value="ADH_zinc_N"/>
    <property type="match status" value="1"/>
</dbReference>
<dbReference type="Gene3D" id="3.40.50.720">
    <property type="entry name" value="NAD(P)-binding Rossmann-like Domain"/>
    <property type="match status" value="1"/>
</dbReference>
<evidence type="ECO:0000259" key="5">
    <source>
        <dbReference type="Pfam" id="PF00107"/>
    </source>
</evidence>
<dbReference type="PANTHER" id="PTHR43401">
    <property type="entry name" value="L-THREONINE 3-DEHYDROGENASE"/>
    <property type="match status" value="1"/>
</dbReference>
<dbReference type="InterPro" id="IPR011032">
    <property type="entry name" value="GroES-like_sf"/>
</dbReference>
<dbReference type="SUPFAM" id="SSF50129">
    <property type="entry name" value="GroES-like"/>
    <property type="match status" value="1"/>
</dbReference>
<evidence type="ECO:0000256" key="3">
    <source>
        <dbReference type="ARBA" id="ARBA00023002"/>
    </source>
</evidence>
<name>A0A812PG33_9DINO</name>
<dbReference type="InterPro" id="IPR013149">
    <property type="entry name" value="ADH-like_C"/>
</dbReference>
<evidence type="ECO:0000313" key="8">
    <source>
        <dbReference type="Proteomes" id="UP000604046"/>
    </source>
</evidence>
<evidence type="ECO:0000256" key="1">
    <source>
        <dbReference type="ARBA" id="ARBA00022723"/>
    </source>
</evidence>
<keyword evidence="3" id="KW-0560">Oxidoreductase</keyword>
<dbReference type="GO" id="GO:0008270">
    <property type="term" value="F:zinc ion binding"/>
    <property type="evidence" value="ECO:0007669"/>
    <property type="project" value="InterPro"/>
</dbReference>
<dbReference type="PROSITE" id="PS00059">
    <property type="entry name" value="ADH_ZINC"/>
    <property type="match status" value="1"/>
</dbReference>
<dbReference type="GO" id="GO:0016491">
    <property type="term" value="F:oxidoreductase activity"/>
    <property type="evidence" value="ECO:0007669"/>
    <property type="project" value="UniProtKB-KW"/>
</dbReference>
<proteinExistence type="inferred from homology"/>